<keyword evidence="3" id="KW-1185">Reference proteome</keyword>
<accession>A0AAV9G4L2</accession>
<reference evidence="2" key="1">
    <citation type="journal article" date="2023" name="Mol. Phylogenet. Evol.">
        <title>Genome-scale phylogeny and comparative genomics of the fungal order Sordariales.</title>
        <authorList>
            <person name="Hensen N."/>
            <person name="Bonometti L."/>
            <person name="Westerberg I."/>
            <person name="Brannstrom I.O."/>
            <person name="Guillou S."/>
            <person name="Cros-Aarteil S."/>
            <person name="Calhoun S."/>
            <person name="Haridas S."/>
            <person name="Kuo A."/>
            <person name="Mondo S."/>
            <person name="Pangilinan J."/>
            <person name="Riley R."/>
            <person name="LaButti K."/>
            <person name="Andreopoulos B."/>
            <person name="Lipzen A."/>
            <person name="Chen C."/>
            <person name="Yan M."/>
            <person name="Daum C."/>
            <person name="Ng V."/>
            <person name="Clum A."/>
            <person name="Steindorff A."/>
            <person name="Ohm R.A."/>
            <person name="Martin F."/>
            <person name="Silar P."/>
            <person name="Natvig D.O."/>
            <person name="Lalanne C."/>
            <person name="Gautier V."/>
            <person name="Ament-Velasquez S.L."/>
            <person name="Kruys A."/>
            <person name="Hutchinson M.I."/>
            <person name="Powell A.J."/>
            <person name="Barry K."/>
            <person name="Miller A.N."/>
            <person name="Grigoriev I.V."/>
            <person name="Debuchy R."/>
            <person name="Gladieux P."/>
            <person name="Hiltunen Thoren M."/>
            <person name="Johannesson H."/>
        </authorList>
    </citation>
    <scope>NUCLEOTIDE SEQUENCE</scope>
    <source>
        <strain evidence="2">PSN243</strain>
    </source>
</reference>
<sequence length="640" mass="69269">MVRVRIHSGWLLILLSLLLILLTSLQARGSLLTRGIELVDQSRGHSVFVLRTVSELTALALSATITAAWERVKWAMICRHGSDARFLDFLALDQGTSLLSLLRMSGGWRGPAVETRLWSIARLSSIIIVPVTGVLIMSQVEIQLSFSPEKSQDPYLGYSMHSMNASMAVEYLGFSDLVLSANPASFLHNAARTVNLSPPGERDTFCRLNTNDDGDSGDCHRSYFMAGESLFMTPGLINDASFPKASIILTTNHRGFQLEFDAGDSGTRFNPVNECRTFSSRYWGAPAGAVRLCVGSSGPNELQARVVTCPGTIAARKNCINDTSWHHNVDWTIKMSAYFRNASVAYSRANGTILWHSFHDDSPPMPANITPSDILRAYDVLLLDANTVFAKNGSETSPFSSSNFSTFLWMSQPVFSGQNATNPATVNAVFSGLQALLAIPLYLCQNGVARRLVPMALDAKTVVDAEGLDSVFALLSPLPPTTNPATFAYYRYTVVASTPTLITYLVLSGVTLVGCAVANVLAATGLGGASGTRAGPKLSRFPALDLFTHCSIEDRRHFVIYQGRSGAFQHDAAVIGQMRWLSTLRVRWAGQSAAEDTIQLVGVERRTEVDDAGGYKGSGSSLYLGVRESATSPSGVNLEI</sequence>
<proteinExistence type="predicted"/>
<dbReference type="AlphaFoldDB" id="A0AAV9G4L2"/>
<reference evidence="2" key="2">
    <citation type="submission" date="2023-05" db="EMBL/GenBank/DDBJ databases">
        <authorList>
            <consortium name="Lawrence Berkeley National Laboratory"/>
            <person name="Steindorff A."/>
            <person name="Hensen N."/>
            <person name="Bonometti L."/>
            <person name="Westerberg I."/>
            <person name="Brannstrom I.O."/>
            <person name="Guillou S."/>
            <person name="Cros-Aarteil S."/>
            <person name="Calhoun S."/>
            <person name="Haridas S."/>
            <person name="Kuo A."/>
            <person name="Mondo S."/>
            <person name="Pangilinan J."/>
            <person name="Riley R."/>
            <person name="Labutti K."/>
            <person name="Andreopoulos B."/>
            <person name="Lipzen A."/>
            <person name="Chen C."/>
            <person name="Yanf M."/>
            <person name="Daum C."/>
            <person name="Ng V."/>
            <person name="Clum A."/>
            <person name="Ohm R."/>
            <person name="Martin F."/>
            <person name="Silar P."/>
            <person name="Natvig D."/>
            <person name="Lalanne C."/>
            <person name="Gautier V."/>
            <person name="Ament-Velasquez S.L."/>
            <person name="Kruys A."/>
            <person name="Hutchinson M.I."/>
            <person name="Powell A.J."/>
            <person name="Barry K."/>
            <person name="Miller A.N."/>
            <person name="Grigoriev I.V."/>
            <person name="Debuchy R."/>
            <person name="Gladieux P."/>
            <person name="Thoren M.H."/>
            <person name="Johannesson H."/>
        </authorList>
    </citation>
    <scope>NUCLEOTIDE SEQUENCE</scope>
    <source>
        <strain evidence="2">PSN243</strain>
    </source>
</reference>
<evidence type="ECO:0000256" key="1">
    <source>
        <dbReference type="SAM" id="SignalP"/>
    </source>
</evidence>
<evidence type="ECO:0000313" key="3">
    <source>
        <dbReference type="Proteomes" id="UP001321760"/>
    </source>
</evidence>
<protein>
    <submittedName>
        <fullName evidence="2">Uncharacterized protein</fullName>
    </submittedName>
</protein>
<name>A0AAV9G4L2_9PEZI</name>
<evidence type="ECO:0000313" key="2">
    <source>
        <dbReference type="EMBL" id="KAK4442372.1"/>
    </source>
</evidence>
<gene>
    <name evidence="2" type="ORF">QBC34DRAFT_444245</name>
</gene>
<organism evidence="2 3">
    <name type="scientific">Podospora aff. communis PSN243</name>
    <dbReference type="NCBI Taxonomy" id="3040156"/>
    <lineage>
        <taxon>Eukaryota</taxon>
        <taxon>Fungi</taxon>
        <taxon>Dikarya</taxon>
        <taxon>Ascomycota</taxon>
        <taxon>Pezizomycotina</taxon>
        <taxon>Sordariomycetes</taxon>
        <taxon>Sordariomycetidae</taxon>
        <taxon>Sordariales</taxon>
        <taxon>Podosporaceae</taxon>
        <taxon>Podospora</taxon>
    </lineage>
</organism>
<keyword evidence="1" id="KW-0732">Signal</keyword>
<dbReference type="EMBL" id="MU866019">
    <property type="protein sequence ID" value="KAK4442372.1"/>
    <property type="molecule type" value="Genomic_DNA"/>
</dbReference>
<feature type="signal peptide" evidence="1">
    <location>
        <begin position="1"/>
        <end position="27"/>
    </location>
</feature>
<comment type="caution">
    <text evidence="2">The sequence shown here is derived from an EMBL/GenBank/DDBJ whole genome shotgun (WGS) entry which is preliminary data.</text>
</comment>
<feature type="chain" id="PRO_5043776491" evidence="1">
    <location>
        <begin position="28"/>
        <end position="640"/>
    </location>
</feature>
<dbReference type="Proteomes" id="UP001321760">
    <property type="component" value="Unassembled WGS sequence"/>
</dbReference>